<dbReference type="PROSITE" id="PS50294">
    <property type="entry name" value="WD_REPEATS_REGION"/>
    <property type="match status" value="1"/>
</dbReference>
<dbReference type="InterPro" id="IPR036322">
    <property type="entry name" value="WD40_repeat_dom_sf"/>
</dbReference>
<dbReference type="InterPro" id="IPR045851">
    <property type="entry name" value="AMP-bd_C_sf"/>
</dbReference>
<comment type="caution">
    <text evidence="5">The sequence shown here is derived from an EMBL/GenBank/DDBJ whole genome shotgun (WGS) entry which is preliminary data.</text>
</comment>
<dbReference type="Pfam" id="PF00400">
    <property type="entry name" value="WD40"/>
    <property type="match status" value="3"/>
</dbReference>
<dbReference type="Pfam" id="PF13193">
    <property type="entry name" value="AMP-binding_C"/>
    <property type="match status" value="1"/>
</dbReference>
<feature type="domain" description="AMP-binding enzyme C-terminal" evidence="4">
    <location>
        <begin position="477"/>
        <end position="557"/>
    </location>
</feature>
<organism evidence="5 6">
    <name type="scientific">Aspergillus keveii</name>
    <dbReference type="NCBI Taxonomy" id="714993"/>
    <lineage>
        <taxon>Eukaryota</taxon>
        <taxon>Fungi</taxon>
        <taxon>Dikarya</taxon>
        <taxon>Ascomycota</taxon>
        <taxon>Pezizomycotina</taxon>
        <taxon>Eurotiomycetes</taxon>
        <taxon>Eurotiomycetidae</taxon>
        <taxon>Eurotiales</taxon>
        <taxon>Aspergillaceae</taxon>
        <taxon>Aspergillus</taxon>
        <taxon>Aspergillus subgen. Nidulantes</taxon>
    </lineage>
</organism>
<keyword evidence="1" id="KW-0853">WD repeat</keyword>
<proteinExistence type="predicted"/>
<evidence type="ECO:0000256" key="1">
    <source>
        <dbReference type="PROSITE-ProRule" id="PRU00221"/>
    </source>
</evidence>
<protein>
    <recommendedName>
        <fullName evidence="7">Acetyl-CoA synthetase-like protein</fullName>
    </recommendedName>
</protein>
<evidence type="ECO:0000256" key="2">
    <source>
        <dbReference type="SAM" id="MobiDB-lite"/>
    </source>
</evidence>
<evidence type="ECO:0000259" key="4">
    <source>
        <dbReference type="Pfam" id="PF13193"/>
    </source>
</evidence>
<sequence length="1128" mass="120857">MVFKAPSAAGTLPPIPDDVPISEFMLTEGHGRYPMTKARHPFTCGLTGKTYSTFEVKERVEYLKRALAKELNWEANTGTEWDKALAVFSLNTIDTLPLAWATHELGGIVSPANAAYSASELKHQLIDSKAKALFTCVPLLPVALEAASAAGHPTNRIYLIDALPGSENLPAQYKTLSQLIEAGKSLPELKKISWRAGEAARRTAFLCYSSGTSGLPKGVMISHRNVISNILQITASEKSWRDAQKTKDGQYYTDVLLGLLPQSHIYGLIVMCHAGPFRGDQVIVLPKFELETYMAAVQNYKITSLFVVPPIIITMLRNAQVCAKYDFSSAVSLFTGAAPLGQETALDFLKAYPGVAIRQAYGLTETATVVSATQFEDIVLGSSGWLVPGVEARIVTLEGKEVTDYDTPGELWIKSPSVVLGYLNNEKATKETFEDGWMHTGDEAVIRKSPKGFEHVYIVDRIKELIKVKGLQVAPAELEAHLLTHPAVADCAVIAIPDDSAGEVPKAIVAKSPSAGPDDEATIKSILKHVQDHKARHKWLKGGVRFIEAVPKSPSGKILRRLLRDQEAAMRRKAAAKFSSILVLFLLEILLSISFSIYINNLQIIYTMSSSNPHREGDEDAFIDADEAEEIFTRDEDHPMDSDNEDADGDQDMTFEEQEITLQNDSAAHFDLHNDSIFCIAQHPIHNAIVVTGSGDDTAYVFDSTPNAERPLLPASYESDPQPRRERDSLQPIVKMDGHTDSVNAVAFTEPRGEYIVTAGLDGRLRAWRDTSAQQAGTSWAFVAEAQEVEEVNWVAVCPAANGDEAKGNVVAIGGNDGSAWVFRINHNDASQPISIVQSFFQHTGPCTAGAWTPDGNLLATVSEDGSFYVYDVFGAAAAAGVSYSAGTSAVVGLTAEDQRFAVEGGLYSVAISPGGGIAAVGGAEGHIKVIGLPRLGSANAAASKAKGKGPATQTSAATAGTLLASLQPQTDSVETLSFSAPPLTLLAAGSVDGSIALFDAAHRFAVRRHIREAHEGAVVKVEFLRSRADGAPLARPTPLASAAAAANQGRPWLLTSVGIDGVVRRWDARGGTAAAAHGLLDEWKGHLGLTENDEGEQAGGIMGFVQGFDGKRVTTAGDDGISLVFEE</sequence>
<feature type="domain" description="AMP-dependent synthetase/ligase" evidence="3">
    <location>
        <begin position="51"/>
        <end position="423"/>
    </location>
</feature>
<dbReference type="SUPFAM" id="SSF50978">
    <property type="entry name" value="WD40 repeat-like"/>
    <property type="match status" value="1"/>
</dbReference>
<dbReference type="Proteomes" id="UP001610563">
    <property type="component" value="Unassembled WGS sequence"/>
</dbReference>
<evidence type="ECO:0000313" key="5">
    <source>
        <dbReference type="EMBL" id="KAL2793830.1"/>
    </source>
</evidence>
<dbReference type="SMART" id="SM00320">
    <property type="entry name" value="WD40"/>
    <property type="match status" value="7"/>
</dbReference>
<dbReference type="PANTHER" id="PTHR24096:SF422">
    <property type="entry name" value="BCDNA.GH02901"/>
    <property type="match status" value="1"/>
</dbReference>
<evidence type="ECO:0000313" key="6">
    <source>
        <dbReference type="Proteomes" id="UP001610563"/>
    </source>
</evidence>
<dbReference type="PROSITE" id="PS00455">
    <property type="entry name" value="AMP_BINDING"/>
    <property type="match status" value="1"/>
</dbReference>
<dbReference type="Gene3D" id="3.30.300.30">
    <property type="match status" value="1"/>
</dbReference>
<dbReference type="InterPro" id="IPR001680">
    <property type="entry name" value="WD40_rpt"/>
</dbReference>
<dbReference type="InterPro" id="IPR000873">
    <property type="entry name" value="AMP-dep_synth/lig_dom"/>
</dbReference>
<dbReference type="Gene3D" id="2.30.38.10">
    <property type="entry name" value="Luciferase, Domain 3"/>
    <property type="match status" value="1"/>
</dbReference>
<gene>
    <name evidence="5" type="ORF">BJX66DRAFT_325742</name>
</gene>
<accession>A0ABR4G5A3</accession>
<evidence type="ECO:0000259" key="3">
    <source>
        <dbReference type="Pfam" id="PF00501"/>
    </source>
</evidence>
<dbReference type="SUPFAM" id="SSF56801">
    <property type="entry name" value="Acetyl-CoA synthetase-like"/>
    <property type="match status" value="1"/>
</dbReference>
<reference evidence="5 6" key="1">
    <citation type="submission" date="2024-07" db="EMBL/GenBank/DDBJ databases">
        <title>Section-level genome sequencing and comparative genomics of Aspergillus sections Usti and Cavernicolus.</title>
        <authorList>
            <consortium name="Lawrence Berkeley National Laboratory"/>
            <person name="Nybo J.L."/>
            <person name="Vesth T.C."/>
            <person name="Theobald S."/>
            <person name="Frisvad J.C."/>
            <person name="Larsen T.O."/>
            <person name="Kjaerboelling I."/>
            <person name="Rothschild-Mancinelli K."/>
            <person name="Lyhne E.K."/>
            <person name="Kogle M.E."/>
            <person name="Barry K."/>
            <person name="Clum A."/>
            <person name="Na H."/>
            <person name="Ledsgaard L."/>
            <person name="Lin J."/>
            <person name="Lipzen A."/>
            <person name="Kuo A."/>
            <person name="Riley R."/>
            <person name="Mondo S."/>
            <person name="Labutti K."/>
            <person name="Haridas S."/>
            <person name="Pangalinan J."/>
            <person name="Salamov A.A."/>
            <person name="Simmons B.A."/>
            <person name="Magnuson J.K."/>
            <person name="Chen J."/>
            <person name="Drula E."/>
            <person name="Henrissat B."/>
            <person name="Wiebenga A."/>
            <person name="Lubbers R.J."/>
            <person name="Gomes A.C."/>
            <person name="Makela M.R."/>
            <person name="Stajich J."/>
            <person name="Grigoriev I.V."/>
            <person name="Mortensen U.H."/>
            <person name="De Vries R.P."/>
            <person name="Baker S.E."/>
            <person name="Andersen M.R."/>
        </authorList>
    </citation>
    <scope>NUCLEOTIDE SEQUENCE [LARGE SCALE GENOMIC DNA]</scope>
    <source>
        <strain evidence="5 6">CBS 209.92</strain>
    </source>
</reference>
<feature type="repeat" description="WD" evidence="1">
    <location>
        <begin position="736"/>
        <end position="778"/>
    </location>
</feature>
<dbReference type="CDD" id="cd05911">
    <property type="entry name" value="Firefly_Luc_like"/>
    <property type="match status" value="1"/>
</dbReference>
<name>A0ABR4G5A3_9EURO</name>
<dbReference type="Gene3D" id="2.130.10.10">
    <property type="entry name" value="YVTN repeat-like/Quinoprotein amine dehydrogenase"/>
    <property type="match status" value="1"/>
</dbReference>
<keyword evidence="6" id="KW-1185">Reference proteome</keyword>
<dbReference type="Pfam" id="PF00501">
    <property type="entry name" value="AMP-binding"/>
    <property type="match status" value="1"/>
</dbReference>
<dbReference type="InterPro" id="IPR015943">
    <property type="entry name" value="WD40/YVTN_repeat-like_dom_sf"/>
</dbReference>
<dbReference type="Gene3D" id="3.40.50.980">
    <property type="match status" value="2"/>
</dbReference>
<dbReference type="InterPro" id="IPR025110">
    <property type="entry name" value="AMP-bd_C"/>
</dbReference>
<feature type="region of interest" description="Disordered" evidence="2">
    <location>
        <begin position="705"/>
        <end position="727"/>
    </location>
</feature>
<dbReference type="InterPro" id="IPR020845">
    <property type="entry name" value="AMP-binding_CS"/>
</dbReference>
<evidence type="ECO:0008006" key="7">
    <source>
        <dbReference type="Google" id="ProtNLM"/>
    </source>
</evidence>
<feature type="repeat" description="WD" evidence="1">
    <location>
        <begin position="840"/>
        <end position="873"/>
    </location>
</feature>
<dbReference type="PANTHER" id="PTHR24096">
    <property type="entry name" value="LONG-CHAIN-FATTY-ACID--COA LIGASE"/>
    <property type="match status" value="1"/>
</dbReference>
<dbReference type="PROSITE" id="PS50082">
    <property type="entry name" value="WD_REPEATS_2"/>
    <property type="match status" value="2"/>
</dbReference>
<dbReference type="EMBL" id="JBFTWV010000052">
    <property type="protein sequence ID" value="KAL2793830.1"/>
    <property type="molecule type" value="Genomic_DNA"/>
</dbReference>